<dbReference type="InterPro" id="IPR051342">
    <property type="entry name" value="PDZ_scaffold"/>
</dbReference>
<keyword evidence="4" id="KW-1185">Reference proteome</keyword>
<organism evidence="3 4">
    <name type="scientific">Fasciola hepatica</name>
    <name type="common">Liver fluke</name>
    <dbReference type="NCBI Taxonomy" id="6192"/>
    <lineage>
        <taxon>Eukaryota</taxon>
        <taxon>Metazoa</taxon>
        <taxon>Spiralia</taxon>
        <taxon>Lophotrochozoa</taxon>
        <taxon>Platyhelminthes</taxon>
        <taxon>Trematoda</taxon>
        <taxon>Digenea</taxon>
        <taxon>Plagiorchiida</taxon>
        <taxon>Echinostomata</taxon>
        <taxon>Echinostomatoidea</taxon>
        <taxon>Fasciolidae</taxon>
        <taxon>Fasciola</taxon>
    </lineage>
</organism>
<feature type="region of interest" description="Disordered" evidence="1">
    <location>
        <begin position="846"/>
        <end position="883"/>
    </location>
</feature>
<feature type="compositionally biased region" description="Polar residues" evidence="1">
    <location>
        <begin position="231"/>
        <end position="244"/>
    </location>
</feature>
<feature type="region of interest" description="Disordered" evidence="1">
    <location>
        <begin position="89"/>
        <end position="109"/>
    </location>
</feature>
<feature type="region of interest" description="Disordered" evidence="1">
    <location>
        <begin position="954"/>
        <end position="975"/>
    </location>
</feature>
<dbReference type="PANTHER" id="PTHR19964:SF92">
    <property type="entry name" value="PATJ HOMOLOG"/>
    <property type="match status" value="1"/>
</dbReference>
<feature type="domain" description="PDZ" evidence="2">
    <location>
        <begin position="1054"/>
        <end position="1125"/>
    </location>
</feature>
<evidence type="ECO:0000259" key="2">
    <source>
        <dbReference type="PROSITE" id="PS50106"/>
    </source>
</evidence>
<feature type="domain" description="PDZ" evidence="2">
    <location>
        <begin position="1716"/>
        <end position="1797"/>
    </location>
</feature>
<feature type="domain" description="PDZ" evidence="2">
    <location>
        <begin position="415"/>
        <end position="490"/>
    </location>
</feature>
<dbReference type="CDD" id="cd00136">
    <property type="entry name" value="PDZ_canonical"/>
    <property type="match status" value="3"/>
</dbReference>
<feature type="compositionally biased region" description="Low complexity" evidence="1">
    <location>
        <begin position="901"/>
        <end position="914"/>
    </location>
</feature>
<proteinExistence type="predicted"/>
<evidence type="ECO:0000313" key="3">
    <source>
        <dbReference type="EMBL" id="THD28329.1"/>
    </source>
</evidence>
<dbReference type="SUPFAM" id="SSF50156">
    <property type="entry name" value="PDZ domain-like"/>
    <property type="match status" value="10"/>
</dbReference>
<feature type="domain" description="PDZ" evidence="2">
    <location>
        <begin position="1839"/>
        <end position="1923"/>
    </location>
</feature>
<sequence length="2467" mass="268540">MPVKKVLRRYVSNIISFANSHIRNSHRDRSDEFYAGEVTPDLEESMRNVWQPLIGPDHEILVLHIRRPKSEASLGISLQGVSEVREPDFAPTSETAAVNRGLPNGDSGNANPLKPRESRHFVHSVQPDGPIGRLNIVRPGDELLQVNGRRLRGTSHTGTVRCLRNLPSHIELILARPKFNLPSDQNPVEPFVSIDAQSPPLEVHASEVGSVDTAMSAEHYDALSVQNQARIQRTSSLSPNSAQKRVSDWVRRSQADLEPDPNLSADWDAASTALQPNGLDPRPPYPNASSTMRQDRSSFGDTLDGSSTLPPRRATSLQLSRTGNVRPSTTAAGVFDGVTSGASTLARRGPPVDPRYGSKRPVWSKVPLLFQLTKTTKGFGFSLSEYEELTVSDSEANFKRRSLTLGFRGSTNQKSVRVKRSATMPIGPRFTRNRTKKRPGILLVDSVVPGSVAYEDGRISVGDRLLFINDRNLTRASLKEAAAALRAAPNGPCLLGIAKMHLEPNITEPVWDAHTGYTPPALYESLNTISRTLDRPLHVSTGLDTMDPPQSHVRSHQLVSTETVPGSHLRTTTCLSLPNSPKPSVCETGGIASPLRAVHSCPTFTIILSVSGTETVTASCLQTDHDRETTVPDARPRSPTPNRVLAAVSEPRTEEIQMDRFCLDDFAAALVAEIIQFALSQLHWTEPDSTTESPLPSPPPQPAFSSESSVMDLKWTQSYSSSPSVDVLSSVYAQTGTQSPCDVSHIPQPDFITLSEQIVHEVIQQSLSKLIRENEYSRVSETCGELDIQSRPSSVITEPGFEKHTGEDDTHSVPCVSNQTTHSFAEEVAVFSSTLDVCSAHCFSEDEGDRLSAREPTGEADEDEQEEEEEEDHSPGVDLSTTSTVSLSSYLRLQNMSTDDSTSGSSARPASPRSVHLFWSRPPSSRCELSDLAMGSARPGTDAHRLDLSHSARPRPYRSHRRRHRERRPRMKRVSRSLPMEYSFSSSSSGDRLATLDQLMDNDNTENAVKDPYSTGDWQYQTLNFHALPITDPQVYLHDHALDVLPVDRLEEKSVEVRLDSAPLGIKLDALAAGGQDGCRVIQILEGGAIFQASALGLNDYVTEINGHDMRGLTNLEAFNVLRDASANCATVSIRFIPASAVQMHRLFNLHRLEQSGLPPLVPPVSAADGPSIANHLDIPNKSWMKVGRVIVRREPQERAWGLELSDQLPDYVDQNTPVLPTLTHPTWISRVAPDSPADRCGSLRPGDLILQVENHDVSNLGPDETTTLMRHYIENDGLLEICLGVSYCVTSDVALQPTDSLVSEVNRTLVVADVEQQRRASLSNTAQPAFGVKHDSCEPQRNGPLSVAHNQAKPIHELSPGSSQMDTPEPLTELESRDELNVLSRSIPSPEQRNGVQTDSGEENGRRTVDDEQRPVVSVVCPVIRDEVVPGERTVPTPLNFVNVNMFNGGPASPPPPLPPRRFSRETKPIPNEVDQSLPIVTGDPVALYTRNYPPGDAIITVNLPLTDGTQTLGDNTETPVELVTTPCKVESLGIRLVGSRMPEKVATYIGGFCPESIAARHGELGVGDEIVQVGQFSVVGFSRLTVRRCLSRTIAEVISAWQSDGSDPSRPATLRLIVRRNPSNTELMASNHGSPERGWSNSISDELLSPPVVPSRATAVSAAVFRDPVHNEANKDGSLPRVPTPVHRYPVSPEFVKQISKQLNESLFDLDIFDVELHRDKDGFGIFIVNLGPNDVPGVFVSELAPNGAAAEQGELQVHDRILAVNGIVPDDYDSTLLLLKQPDTKVRLTVGRQLHAESKEPSAPVACSSPAPHAPGSVKMPELPLPQPIVPGVKTFVELSREPNGTFGFSVVGGKDTMLGDILIHEVHANGVAARDGRLCTGDRLLAVNGVSLSQADHATALQAIRSAGDCLQLLIYRDLTPRFVLEDESQIISVTLVRQPGQNLGVSLVSRSPYSTGTAIGEVFKGTVADKVGLLQSGDVLVEINGRDVRLAQTPEVVSLLKESIGKIVIKVERTPVSRRPPYPPALPYYRLNVYTVVLQRPSPHTSQLSVTSGRPNKPPELGFNEPLLGPTNADPSFGLFVREATPEEVQNAGGHLIVQDIKSGSPADLSAMILPNDRLLSVDREPVDWLRPDEVFQLLAGMKSCSLELGRLNVGPPYPMDGTVGNASEPPYPPPSQELPELFGGVMPVIEPPRGIHEINTVEEEEDNEEMAITKPSVMITDNQFSNDPHSTMVDFTEQEYKEDAKTTSETSSTIAAAVETRGPGMYQFRQLILPLAPAPPSYEGSPMKWSDVDRSYLRPGLGIRLVKGPGISGPVVVYVKSGSPAAQAGLRLNDRILGLDDSLLLAVASNRTTLEIVEMIEATWLARCVGSSEPPQPVYLTVISSLSAVDEPAKTPQENRTAIGKSSLRNGFESHNSHGSHSTTQRNGHPSPDSSSEEHPSSVQVNTDPSDPVQLNETLNQ</sequence>
<feature type="compositionally biased region" description="Basic and acidic residues" evidence="1">
    <location>
        <begin position="245"/>
        <end position="255"/>
    </location>
</feature>
<feature type="domain" description="PDZ" evidence="2">
    <location>
        <begin position="1189"/>
        <end position="1271"/>
    </location>
</feature>
<feature type="compositionally biased region" description="Polar residues" evidence="1">
    <location>
        <begin position="2449"/>
        <end position="2467"/>
    </location>
</feature>
<feature type="region of interest" description="Disordered" evidence="1">
    <location>
        <begin position="1385"/>
        <end position="1414"/>
    </location>
</feature>
<feature type="region of interest" description="Disordered" evidence="1">
    <location>
        <begin position="1798"/>
        <end position="1819"/>
    </location>
</feature>
<name>A0A4E0RHY0_FASHE</name>
<feature type="domain" description="PDZ" evidence="2">
    <location>
        <begin position="1521"/>
        <end position="1599"/>
    </location>
</feature>
<evidence type="ECO:0000256" key="1">
    <source>
        <dbReference type="SAM" id="MobiDB-lite"/>
    </source>
</evidence>
<feature type="region of interest" description="Disordered" evidence="1">
    <location>
        <begin position="231"/>
        <end position="336"/>
    </location>
</feature>
<dbReference type="InterPro" id="IPR041489">
    <property type="entry name" value="PDZ_6"/>
</dbReference>
<dbReference type="PANTHER" id="PTHR19964">
    <property type="entry name" value="MULTIPLE PDZ DOMAIN PROTEIN"/>
    <property type="match status" value="1"/>
</dbReference>
<feature type="domain" description="PDZ" evidence="2">
    <location>
        <begin position="1937"/>
        <end position="2020"/>
    </location>
</feature>
<feature type="compositionally biased region" description="Basic and acidic residues" evidence="1">
    <location>
        <begin position="1404"/>
        <end position="1414"/>
    </location>
</feature>
<feature type="compositionally biased region" description="Polar residues" evidence="1">
    <location>
        <begin position="1385"/>
        <end position="1400"/>
    </location>
</feature>
<dbReference type="Pfam" id="PF17820">
    <property type="entry name" value="PDZ_6"/>
    <property type="match status" value="2"/>
</dbReference>
<reference evidence="3" key="1">
    <citation type="submission" date="2019-03" db="EMBL/GenBank/DDBJ databases">
        <title>Improved annotation for the trematode Fasciola hepatica.</title>
        <authorList>
            <person name="Choi Y.-J."/>
            <person name="Martin J."/>
            <person name="Mitreva M."/>
        </authorList>
    </citation>
    <scope>NUCLEOTIDE SEQUENCE [LARGE SCALE GENOMIC DNA]</scope>
</reference>
<feature type="domain" description="PDZ" evidence="2">
    <location>
        <begin position="62"/>
        <end position="178"/>
    </location>
</feature>
<feature type="compositionally biased region" description="Polar residues" evidence="1">
    <location>
        <begin position="299"/>
        <end position="331"/>
    </location>
</feature>
<feature type="compositionally biased region" description="Low complexity" evidence="1">
    <location>
        <begin position="1804"/>
        <end position="1818"/>
    </location>
</feature>
<feature type="region of interest" description="Disordered" evidence="1">
    <location>
        <begin position="2397"/>
        <end position="2467"/>
    </location>
</feature>
<dbReference type="Pfam" id="PF00595">
    <property type="entry name" value="PDZ"/>
    <property type="match status" value="5"/>
</dbReference>
<comment type="caution">
    <text evidence="3">The sequence shown here is derived from an EMBL/GenBank/DDBJ whole genome shotgun (WGS) entry which is preliminary data.</text>
</comment>
<dbReference type="EMBL" id="JXXN02000180">
    <property type="protein sequence ID" value="THD28329.1"/>
    <property type="molecule type" value="Genomic_DNA"/>
</dbReference>
<evidence type="ECO:0000313" key="4">
    <source>
        <dbReference type="Proteomes" id="UP000230066"/>
    </source>
</evidence>
<gene>
    <name evidence="3" type="ORF">D915_000366</name>
</gene>
<feature type="region of interest" description="Disordered" evidence="1">
    <location>
        <begin position="686"/>
        <end position="709"/>
    </location>
</feature>
<dbReference type="InterPro" id="IPR001478">
    <property type="entry name" value="PDZ"/>
</dbReference>
<feature type="domain" description="PDZ" evidence="2">
    <location>
        <begin position="2307"/>
        <end position="2369"/>
    </location>
</feature>
<protein>
    <recommendedName>
        <fullName evidence="2">PDZ domain-containing protein</fullName>
    </recommendedName>
</protein>
<feature type="domain" description="PDZ" evidence="2">
    <location>
        <begin position="2082"/>
        <end position="2144"/>
    </location>
</feature>
<dbReference type="InterPro" id="IPR036034">
    <property type="entry name" value="PDZ_sf"/>
</dbReference>
<dbReference type="Gene3D" id="2.30.42.10">
    <property type="match status" value="10"/>
</dbReference>
<dbReference type="Proteomes" id="UP000230066">
    <property type="component" value="Unassembled WGS sequence"/>
</dbReference>
<feature type="compositionally biased region" description="Polar residues" evidence="1">
    <location>
        <begin position="2413"/>
        <end position="2434"/>
    </location>
</feature>
<feature type="region of interest" description="Disordered" evidence="1">
    <location>
        <begin position="896"/>
        <end position="919"/>
    </location>
</feature>
<dbReference type="PROSITE" id="PS50106">
    <property type="entry name" value="PDZ"/>
    <property type="match status" value="10"/>
</dbReference>
<accession>A0A4E0RHY0</accession>
<feature type="compositionally biased region" description="Acidic residues" evidence="1">
    <location>
        <begin position="858"/>
        <end position="872"/>
    </location>
</feature>
<dbReference type="SMART" id="SM00228">
    <property type="entry name" value="PDZ"/>
    <property type="match status" value="10"/>
</dbReference>